<accession>A0ABQ8JVE2</accession>
<evidence type="ECO:0000256" key="10">
    <source>
        <dbReference type="RuleBase" id="RU046427"/>
    </source>
</evidence>
<comment type="caution">
    <text evidence="10">Lacks conserved residue(s) required for the propagation of feature annotation.</text>
</comment>
<evidence type="ECO:0000256" key="4">
    <source>
        <dbReference type="ARBA" id="ARBA00022989"/>
    </source>
</evidence>
<reference evidence="13 14" key="2">
    <citation type="journal article" date="2022" name="Mol. Biol. Evol.">
        <title>Comparative Genomics Reveals Insights into the Divergent Evolution of Astigmatic Mites and Household Pest Adaptations.</title>
        <authorList>
            <person name="Xiong Q."/>
            <person name="Wan A.T."/>
            <person name="Liu X."/>
            <person name="Fung C.S."/>
            <person name="Xiao X."/>
            <person name="Malainual N."/>
            <person name="Hou J."/>
            <person name="Wang L."/>
            <person name="Wang M."/>
            <person name="Yang K.Y."/>
            <person name="Cui Y."/>
            <person name="Leung E.L."/>
            <person name="Nong W."/>
            <person name="Shin S.K."/>
            <person name="Au S.W."/>
            <person name="Jeong K.Y."/>
            <person name="Chew F.T."/>
            <person name="Hui J.H."/>
            <person name="Leung T.F."/>
            <person name="Tungtrongchitr A."/>
            <person name="Zhong N."/>
            <person name="Liu Z."/>
            <person name="Tsui S.K."/>
        </authorList>
    </citation>
    <scope>NUCLEOTIDE SEQUENCE [LARGE SCALE GENOMIC DNA]</scope>
    <source>
        <strain evidence="13">Derp</strain>
    </source>
</reference>
<dbReference type="InterPro" id="IPR000276">
    <property type="entry name" value="GPCR_Rhodpsn"/>
</dbReference>
<comment type="similarity">
    <text evidence="10">Belongs to the G-protein coupled receptor 1 family. Vasopressin/oxytocin receptor subfamily.</text>
</comment>
<dbReference type="PRINTS" id="PR00896">
    <property type="entry name" value="VASOPRESSINR"/>
</dbReference>
<feature type="region of interest" description="Disordered" evidence="11">
    <location>
        <begin position="1"/>
        <end position="47"/>
    </location>
</feature>
<dbReference type="EMBL" id="NJHN03000010">
    <property type="protein sequence ID" value="KAH9426435.1"/>
    <property type="molecule type" value="Genomic_DNA"/>
</dbReference>
<keyword evidence="4 10" id="KW-1133">Transmembrane helix</keyword>
<keyword evidence="5 10" id="KW-0297">G-protein coupled receptor</keyword>
<feature type="transmembrane region" description="Helical" evidence="10">
    <location>
        <begin position="164"/>
        <end position="190"/>
    </location>
</feature>
<dbReference type="InterPro" id="IPR001817">
    <property type="entry name" value="Vasoprsn_rcpt"/>
</dbReference>
<dbReference type="PROSITE" id="PS50262">
    <property type="entry name" value="G_PROTEIN_RECEP_F1_2"/>
    <property type="match status" value="1"/>
</dbReference>
<comment type="caution">
    <text evidence="13">The sequence shown here is derived from an EMBL/GenBank/DDBJ whole genome shotgun (WGS) entry which is preliminary data.</text>
</comment>
<dbReference type="InterPro" id="IPR017452">
    <property type="entry name" value="GPCR_Rhodpsn_7TM"/>
</dbReference>
<feature type="region of interest" description="Disordered" evidence="11">
    <location>
        <begin position="213"/>
        <end position="233"/>
    </location>
</feature>
<evidence type="ECO:0000256" key="1">
    <source>
        <dbReference type="ARBA" id="ARBA00004651"/>
    </source>
</evidence>
<evidence type="ECO:0000256" key="3">
    <source>
        <dbReference type="ARBA" id="ARBA00022692"/>
    </source>
</evidence>
<feature type="compositionally biased region" description="Gly residues" evidence="11">
    <location>
        <begin position="224"/>
        <end position="233"/>
    </location>
</feature>
<evidence type="ECO:0000259" key="12">
    <source>
        <dbReference type="PROSITE" id="PS50262"/>
    </source>
</evidence>
<evidence type="ECO:0000313" key="14">
    <source>
        <dbReference type="Proteomes" id="UP000887458"/>
    </source>
</evidence>
<feature type="transmembrane region" description="Helical" evidence="10">
    <location>
        <begin position="130"/>
        <end position="152"/>
    </location>
</feature>
<dbReference type="PANTHER" id="PTHR24241">
    <property type="entry name" value="NEUROPEPTIDE RECEPTOR-RELATED G-PROTEIN COUPLED RECEPTOR"/>
    <property type="match status" value="1"/>
</dbReference>
<evidence type="ECO:0000256" key="2">
    <source>
        <dbReference type="ARBA" id="ARBA00022475"/>
    </source>
</evidence>
<dbReference type="Gene3D" id="1.20.1070.10">
    <property type="entry name" value="Rhodopsin 7-helix transmembrane proteins"/>
    <property type="match status" value="1"/>
</dbReference>
<sequence>NSNKIQTLSKCLDQEQQQHLMTRSISQRRPPPPPPPRPPSSSISSPSNQIQMTIQCICCKQCCPNCQLSSNHHHQQRKHSMKSNPDSSLSSKTMSYQCTTNGGQPNKRMSNPRIHSMHGLTRAKIKTVKITLVVITCYVLCSLPFICVQLWAEYWPNAQESPIYSGPIIAILMLLPSLNSCVNPWIYIYFNPNLITLFCQFFKRKSSSDEPLSKSGALLNNNNPGGGAGGGGNGGGFKAKFQKHYRQTSESPDCSLSLTDNTTTTCHSTRLVTRQNDFLVDMNKPGAGFRYMATNHRMWLKLSSNKNNGNNRTTSTTTKTTMIMIRSNKQQQKQQYPAKSSQLRLLNKATNVECVVNDDQYIV</sequence>
<dbReference type="SUPFAM" id="SSF81321">
    <property type="entry name" value="Family A G protein-coupled receptor-like"/>
    <property type="match status" value="1"/>
</dbReference>
<gene>
    <name evidence="13" type="ORF">DERP_011004</name>
</gene>
<keyword evidence="9 10" id="KW-0807">Transducer</keyword>
<organism evidence="13 14">
    <name type="scientific">Dermatophagoides pteronyssinus</name>
    <name type="common">European house dust mite</name>
    <dbReference type="NCBI Taxonomy" id="6956"/>
    <lineage>
        <taxon>Eukaryota</taxon>
        <taxon>Metazoa</taxon>
        <taxon>Ecdysozoa</taxon>
        <taxon>Arthropoda</taxon>
        <taxon>Chelicerata</taxon>
        <taxon>Arachnida</taxon>
        <taxon>Acari</taxon>
        <taxon>Acariformes</taxon>
        <taxon>Sarcoptiformes</taxon>
        <taxon>Astigmata</taxon>
        <taxon>Psoroptidia</taxon>
        <taxon>Analgoidea</taxon>
        <taxon>Pyroglyphidae</taxon>
        <taxon>Dermatophagoidinae</taxon>
        <taxon>Dermatophagoides</taxon>
    </lineage>
</organism>
<evidence type="ECO:0000256" key="6">
    <source>
        <dbReference type="ARBA" id="ARBA00023136"/>
    </source>
</evidence>
<keyword evidence="3 10" id="KW-0812">Transmembrane</keyword>
<proteinExistence type="inferred from homology"/>
<reference evidence="13 14" key="1">
    <citation type="journal article" date="2018" name="J. Allergy Clin. Immunol.">
        <title>High-quality assembly of Dermatophagoides pteronyssinus genome and transcriptome reveals a wide range of novel allergens.</title>
        <authorList>
            <person name="Liu X.Y."/>
            <person name="Yang K.Y."/>
            <person name="Wang M.Q."/>
            <person name="Kwok J.S."/>
            <person name="Zeng X."/>
            <person name="Yang Z."/>
            <person name="Xiao X.J."/>
            <person name="Lau C.P."/>
            <person name="Li Y."/>
            <person name="Huang Z.M."/>
            <person name="Ba J.G."/>
            <person name="Yim A.K."/>
            <person name="Ouyang C.Y."/>
            <person name="Ngai S.M."/>
            <person name="Chan T.F."/>
            <person name="Leung E.L."/>
            <person name="Liu L."/>
            <person name="Liu Z.G."/>
            <person name="Tsui S.K."/>
        </authorList>
    </citation>
    <scope>NUCLEOTIDE SEQUENCE [LARGE SCALE GENOMIC DNA]</scope>
    <source>
        <strain evidence="13">Derp</strain>
    </source>
</reference>
<dbReference type="Proteomes" id="UP000887458">
    <property type="component" value="Unassembled WGS sequence"/>
</dbReference>
<feature type="non-terminal residue" evidence="13">
    <location>
        <position position="1"/>
    </location>
</feature>
<dbReference type="PANTHER" id="PTHR24241:SF161">
    <property type="entry name" value="G-PROTEIN COUPLED RECEPTORS FAMILY 1 PROFILE DOMAIN-CONTAINING PROTEIN"/>
    <property type="match status" value="1"/>
</dbReference>
<keyword evidence="7 10" id="KW-0675">Receptor</keyword>
<keyword evidence="8 10" id="KW-0325">Glycoprotein</keyword>
<feature type="compositionally biased region" description="Pro residues" evidence="11">
    <location>
        <begin position="29"/>
        <end position="39"/>
    </location>
</feature>
<evidence type="ECO:0000313" key="13">
    <source>
        <dbReference type="EMBL" id="KAH9426435.1"/>
    </source>
</evidence>
<evidence type="ECO:0000256" key="8">
    <source>
        <dbReference type="ARBA" id="ARBA00023180"/>
    </source>
</evidence>
<feature type="compositionally biased region" description="Polar residues" evidence="11">
    <location>
        <begin position="1"/>
        <end position="21"/>
    </location>
</feature>
<dbReference type="Pfam" id="PF00001">
    <property type="entry name" value="7tm_1"/>
    <property type="match status" value="1"/>
</dbReference>
<evidence type="ECO:0000256" key="7">
    <source>
        <dbReference type="ARBA" id="ARBA00023170"/>
    </source>
</evidence>
<keyword evidence="2" id="KW-1003">Cell membrane</keyword>
<comment type="subcellular location">
    <subcellularLocation>
        <location evidence="1 10">Cell membrane</location>
        <topology evidence="1 10">Multi-pass membrane protein</topology>
    </subcellularLocation>
</comment>
<keyword evidence="6 10" id="KW-0472">Membrane</keyword>
<keyword evidence="14" id="KW-1185">Reference proteome</keyword>
<evidence type="ECO:0000256" key="11">
    <source>
        <dbReference type="SAM" id="MobiDB-lite"/>
    </source>
</evidence>
<name>A0ABQ8JVE2_DERPT</name>
<evidence type="ECO:0000256" key="9">
    <source>
        <dbReference type="ARBA" id="ARBA00023224"/>
    </source>
</evidence>
<evidence type="ECO:0000256" key="5">
    <source>
        <dbReference type="ARBA" id="ARBA00023040"/>
    </source>
</evidence>
<protein>
    <recommendedName>
        <fullName evidence="12">G-protein coupled receptors family 1 profile domain-containing protein</fullName>
    </recommendedName>
</protein>
<feature type="domain" description="G-protein coupled receptors family 1 profile" evidence="12">
    <location>
        <begin position="122"/>
        <end position="187"/>
    </location>
</feature>